<accession>A0AA88J647</accession>
<gene>
    <name evidence="1" type="ORF">TIFTF001_035159</name>
</gene>
<protein>
    <submittedName>
        <fullName evidence="1">Uncharacterized protein</fullName>
    </submittedName>
</protein>
<dbReference type="EMBL" id="BTGU01000286">
    <property type="protein sequence ID" value="GMN66093.1"/>
    <property type="molecule type" value="Genomic_DNA"/>
</dbReference>
<organism evidence="1 2">
    <name type="scientific">Ficus carica</name>
    <name type="common">Common fig</name>
    <dbReference type="NCBI Taxonomy" id="3494"/>
    <lineage>
        <taxon>Eukaryota</taxon>
        <taxon>Viridiplantae</taxon>
        <taxon>Streptophyta</taxon>
        <taxon>Embryophyta</taxon>
        <taxon>Tracheophyta</taxon>
        <taxon>Spermatophyta</taxon>
        <taxon>Magnoliopsida</taxon>
        <taxon>eudicotyledons</taxon>
        <taxon>Gunneridae</taxon>
        <taxon>Pentapetalae</taxon>
        <taxon>rosids</taxon>
        <taxon>fabids</taxon>
        <taxon>Rosales</taxon>
        <taxon>Moraceae</taxon>
        <taxon>Ficeae</taxon>
        <taxon>Ficus</taxon>
    </lineage>
</organism>
<evidence type="ECO:0000313" key="1">
    <source>
        <dbReference type="EMBL" id="GMN66093.1"/>
    </source>
</evidence>
<dbReference type="Proteomes" id="UP001187192">
    <property type="component" value="Unassembled WGS sequence"/>
</dbReference>
<proteinExistence type="predicted"/>
<dbReference type="AlphaFoldDB" id="A0AA88J647"/>
<reference evidence="1" key="1">
    <citation type="submission" date="2023-07" db="EMBL/GenBank/DDBJ databases">
        <title>draft genome sequence of fig (Ficus carica).</title>
        <authorList>
            <person name="Takahashi T."/>
            <person name="Nishimura K."/>
        </authorList>
    </citation>
    <scope>NUCLEOTIDE SEQUENCE</scope>
</reference>
<evidence type="ECO:0000313" key="2">
    <source>
        <dbReference type="Proteomes" id="UP001187192"/>
    </source>
</evidence>
<comment type="caution">
    <text evidence="1">The sequence shown here is derived from an EMBL/GenBank/DDBJ whole genome shotgun (WGS) entry which is preliminary data.</text>
</comment>
<sequence length="130" mass="14532">MAARERGARERWKLRLWEGGLSAEEGLVTEGGVAAEGESGWRREIRSEGFERRRERMKVIPLTEAVSEGGPQLKGTIDGLRESKKAADLSVNLVAGESSPMRIKKVFGQDKKITHPLTPRDNNLFLAMTW</sequence>
<name>A0AA88J647_FICCA</name>
<keyword evidence="2" id="KW-1185">Reference proteome</keyword>